<dbReference type="Proteomes" id="UP000182692">
    <property type="component" value="Unassembled WGS sequence"/>
</dbReference>
<evidence type="ECO:0000313" key="2">
    <source>
        <dbReference type="Proteomes" id="UP000182692"/>
    </source>
</evidence>
<dbReference type="AlphaFoldDB" id="A0A1I5LTI0"/>
<protein>
    <submittedName>
        <fullName evidence="1">Uncharacterized protein</fullName>
    </submittedName>
</protein>
<accession>A0A1I5LTI0</accession>
<proteinExistence type="predicted"/>
<organism evidence="1 2">
    <name type="scientific">Enterovibrio norvegicus DSM 15893</name>
    <dbReference type="NCBI Taxonomy" id="1121869"/>
    <lineage>
        <taxon>Bacteria</taxon>
        <taxon>Pseudomonadati</taxon>
        <taxon>Pseudomonadota</taxon>
        <taxon>Gammaproteobacteria</taxon>
        <taxon>Vibrionales</taxon>
        <taxon>Vibrionaceae</taxon>
        <taxon>Enterovibrio</taxon>
    </lineage>
</organism>
<dbReference type="EMBL" id="FOWR01000006">
    <property type="protein sequence ID" value="SFP00659.1"/>
    <property type="molecule type" value="Genomic_DNA"/>
</dbReference>
<reference evidence="1 2" key="1">
    <citation type="submission" date="2016-10" db="EMBL/GenBank/DDBJ databases">
        <authorList>
            <person name="de Groot N.N."/>
        </authorList>
    </citation>
    <scope>NUCLEOTIDE SEQUENCE [LARGE SCALE GENOMIC DNA]</scope>
    <source>
        <strain evidence="1 2">DSM 15893</strain>
    </source>
</reference>
<dbReference type="STRING" id="1121869.SAMN03084138_01070"/>
<evidence type="ECO:0000313" key="1">
    <source>
        <dbReference type="EMBL" id="SFP00659.1"/>
    </source>
</evidence>
<gene>
    <name evidence="1" type="ORF">SAMN03084138_01070</name>
</gene>
<sequence length="78" mass="8655">MLHVLGLALVVGRCSHAYGVSQPKEVLHFRKVGVVLPSLYCWSRRFGTLFLLCSKVLNSECVALVAQCMNVLCSARIY</sequence>
<name>A0A1I5LTI0_9GAMM</name>
<dbReference type="OrthoDB" id="8537976at2"/>